<sequence>MAACGAFPDYIDMQNVTVKGDHLLSEDVDVDDVEALFEKEKADFQISVCIGMHREIDEEVSSYQDMMILYRLRQTRTFGTLSRAMAEGDVKFPKLMQSLELLREECMQNRCDHAAINELLNDCREVFQNVDTDHEKIMQRFKNGENIEDFLSERFEVIL</sequence>
<accession>A0A8S1FCA2</accession>
<gene>
    <name evidence="1" type="ORF">CBOVIS_LOCUS12919</name>
</gene>
<keyword evidence="2" id="KW-1185">Reference proteome</keyword>
<dbReference type="Proteomes" id="UP000494206">
    <property type="component" value="Unassembled WGS sequence"/>
</dbReference>
<protein>
    <submittedName>
        <fullName evidence="1">Uncharacterized protein</fullName>
    </submittedName>
</protein>
<dbReference type="EMBL" id="CADEPM010000014">
    <property type="protein sequence ID" value="CAB3411536.1"/>
    <property type="molecule type" value="Genomic_DNA"/>
</dbReference>
<dbReference type="AlphaFoldDB" id="A0A8S1FCA2"/>
<reference evidence="1 2" key="1">
    <citation type="submission" date="2020-04" db="EMBL/GenBank/DDBJ databases">
        <authorList>
            <person name="Laetsch R D."/>
            <person name="Stevens L."/>
            <person name="Kumar S."/>
            <person name="Blaxter L. M."/>
        </authorList>
    </citation>
    <scope>NUCLEOTIDE SEQUENCE [LARGE SCALE GENOMIC DNA]</scope>
</reference>
<name>A0A8S1FCA2_9PELO</name>
<proteinExistence type="predicted"/>
<organism evidence="1 2">
    <name type="scientific">Caenorhabditis bovis</name>
    <dbReference type="NCBI Taxonomy" id="2654633"/>
    <lineage>
        <taxon>Eukaryota</taxon>
        <taxon>Metazoa</taxon>
        <taxon>Ecdysozoa</taxon>
        <taxon>Nematoda</taxon>
        <taxon>Chromadorea</taxon>
        <taxon>Rhabditida</taxon>
        <taxon>Rhabditina</taxon>
        <taxon>Rhabditomorpha</taxon>
        <taxon>Rhabditoidea</taxon>
        <taxon>Rhabditidae</taxon>
        <taxon>Peloderinae</taxon>
        <taxon>Caenorhabditis</taxon>
    </lineage>
</organism>
<evidence type="ECO:0000313" key="2">
    <source>
        <dbReference type="Proteomes" id="UP000494206"/>
    </source>
</evidence>
<comment type="caution">
    <text evidence="1">The sequence shown here is derived from an EMBL/GenBank/DDBJ whole genome shotgun (WGS) entry which is preliminary data.</text>
</comment>
<evidence type="ECO:0000313" key="1">
    <source>
        <dbReference type="EMBL" id="CAB3411536.1"/>
    </source>
</evidence>